<dbReference type="InterPro" id="IPR051180">
    <property type="entry name" value="IKK"/>
</dbReference>
<dbReference type="GO" id="GO:0008385">
    <property type="term" value="C:IkappaB kinase complex"/>
    <property type="evidence" value="ECO:0007669"/>
    <property type="project" value="TreeGrafter"/>
</dbReference>
<keyword evidence="15" id="KW-1185">Reference proteome</keyword>
<evidence type="ECO:0000256" key="10">
    <source>
        <dbReference type="ARBA" id="ARBA00022840"/>
    </source>
</evidence>
<dbReference type="Pfam" id="PF18397">
    <property type="entry name" value="IKBKB_SDD"/>
    <property type="match status" value="1"/>
</dbReference>
<keyword evidence="9" id="KW-0418">Kinase</keyword>
<evidence type="ECO:0000256" key="3">
    <source>
        <dbReference type="ARBA" id="ARBA00012442"/>
    </source>
</evidence>
<dbReference type="InterPro" id="IPR046375">
    <property type="entry name" value="IKBKB_SDD_sf"/>
</dbReference>
<dbReference type="InterPro" id="IPR000719">
    <property type="entry name" value="Prot_kinase_dom"/>
</dbReference>
<evidence type="ECO:0000256" key="12">
    <source>
        <dbReference type="ARBA" id="ARBA00048789"/>
    </source>
</evidence>
<name>A0AAQ5YCC9_AMPOC</name>
<dbReference type="GO" id="GO:0033209">
    <property type="term" value="P:tumor necrosis factor-mediated signaling pathway"/>
    <property type="evidence" value="ECO:0007669"/>
    <property type="project" value="TreeGrafter"/>
</dbReference>
<dbReference type="GO" id="GO:0005524">
    <property type="term" value="F:ATP binding"/>
    <property type="evidence" value="ECO:0007669"/>
    <property type="project" value="UniProtKB-KW"/>
</dbReference>
<reference evidence="14" key="2">
    <citation type="submission" date="2025-08" db="UniProtKB">
        <authorList>
            <consortium name="Ensembl"/>
        </authorList>
    </citation>
    <scope>IDENTIFICATION</scope>
</reference>
<evidence type="ECO:0000256" key="4">
    <source>
        <dbReference type="ARBA" id="ARBA00022490"/>
    </source>
</evidence>
<evidence type="ECO:0000256" key="6">
    <source>
        <dbReference type="ARBA" id="ARBA00022553"/>
    </source>
</evidence>
<evidence type="ECO:0000256" key="2">
    <source>
        <dbReference type="ARBA" id="ARBA00004496"/>
    </source>
</evidence>
<sequence length="687" mass="80003">MKRVPLQQPQSCGPWELKERLGTGGFGNVTRWQNKDTEEQIAIKQCRQELSERNKERWCLEIQIMRRLDHINVVAAREVPEGMEKLMATNDLPLLALEYCQGGDLRKKPLQSSALMYLHKKRIIHRDLKPENIVLQQGEKRLIHKIIDLGYAKELDQSSLCTSFVGTLQYLAPELIERQRYTVTVDYWSFGTLVFECITGFRPFLPTWQPVPWHNKLSQKQDNDIVVYEDLSGEVRYSMHIPQPNSLNSLLLEKLESWLQLMLKWCPQKRGKDDSDRSSDCFSQLELILQLKLVHVLNMMTAKILTYSVSDDETVANLQLRIEKDTNILAANQELLLEAGIALEPNGLVTQCVDGRRTDLPLVFLFDRSSCNYEPQFAPRTLPENIRFVQTDPTKLLAYSALRRTCGQAWHTIRSLKEDWQRLQQGQKAAIMSLLRHNSSLSKQKNEMVSMHQRLTAKLDFFTTSLHIDMDKYQEQTATGIASEKLVAVWREMELTAISCGQAKVAELEEEMMQLQPDIVDVQRQPWRSGEALDTLENKLHFAFSWFSFLFPSLCSDQRCQGDSQEVVRLVLQAVQFYERKLRDFYTHLSKTAVCRQRVMELLPKVEGVVQKMAESEQVLMSLQEKRQRELWFLLKVACVRMHNLFTDTQRLRSNSQKNDIHISRIHVFVFSCGQDIVYRMWKEKLF</sequence>
<dbReference type="Gene3D" id="1.10.510.10">
    <property type="entry name" value="Transferase(Phosphotransferase) domain 1"/>
    <property type="match status" value="1"/>
</dbReference>
<keyword evidence="11" id="KW-0539">Nucleus</keyword>
<evidence type="ECO:0000256" key="1">
    <source>
        <dbReference type="ARBA" id="ARBA00004123"/>
    </source>
</evidence>
<keyword evidence="8" id="KW-0547">Nucleotide-binding</keyword>
<keyword evidence="5" id="KW-0723">Serine/threonine-protein kinase</keyword>
<evidence type="ECO:0000256" key="9">
    <source>
        <dbReference type="ARBA" id="ARBA00022777"/>
    </source>
</evidence>
<evidence type="ECO:0000256" key="8">
    <source>
        <dbReference type="ARBA" id="ARBA00022741"/>
    </source>
</evidence>
<dbReference type="SMART" id="SM00220">
    <property type="entry name" value="S_TKc"/>
    <property type="match status" value="1"/>
</dbReference>
<dbReference type="InterPro" id="IPR041185">
    <property type="entry name" value="IKBKB_SDD"/>
</dbReference>
<evidence type="ECO:0000256" key="5">
    <source>
        <dbReference type="ARBA" id="ARBA00022527"/>
    </source>
</evidence>
<dbReference type="EC" id="2.7.11.10" evidence="3"/>
<evidence type="ECO:0000313" key="14">
    <source>
        <dbReference type="Ensembl" id="ENSAOCP00000050479.1"/>
    </source>
</evidence>
<dbReference type="PROSITE" id="PS50011">
    <property type="entry name" value="PROTEIN_KINASE_DOM"/>
    <property type="match status" value="1"/>
</dbReference>
<evidence type="ECO:0000256" key="7">
    <source>
        <dbReference type="ARBA" id="ARBA00022679"/>
    </source>
</evidence>
<evidence type="ECO:0000259" key="13">
    <source>
        <dbReference type="PROSITE" id="PS50011"/>
    </source>
</evidence>
<dbReference type="PROSITE" id="PS00108">
    <property type="entry name" value="PROTEIN_KINASE_ST"/>
    <property type="match status" value="1"/>
</dbReference>
<dbReference type="Ensembl" id="ENSAOCT00000070628.1">
    <property type="protein sequence ID" value="ENSAOCP00000050479.1"/>
    <property type="gene ID" value="ENSAOCG00000003169.2"/>
</dbReference>
<dbReference type="AlphaFoldDB" id="A0AAQ5YCC9"/>
<keyword evidence="10" id="KW-0067">ATP-binding</keyword>
<dbReference type="GO" id="GO:0045944">
    <property type="term" value="P:positive regulation of transcription by RNA polymerase II"/>
    <property type="evidence" value="ECO:0007669"/>
    <property type="project" value="TreeGrafter"/>
</dbReference>
<keyword evidence="7" id="KW-0808">Transferase</keyword>
<dbReference type="GO" id="GO:0005634">
    <property type="term" value="C:nucleus"/>
    <property type="evidence" value="ECO:0007669"/>
    <property type="project" value="UniProtKB-SubCell"/>
</dbReference>
<dbReference type="CDD" id="cd17046">
    <property type="entry name" value="Ubl_IKKA_like"/>
    <property type="match status" value="1"/>
</dbReference>
<dbReference type="Gene3D" id="1.20.1270.250">
    <property type="match status" value="1"/>
</dbReference>
<evidence type="ECO:0000256" key="11">
    <source>
        <dbReference type="ARBA" id="ARBA00023242"/>
    </source>
</evidence>
<keyword evidence="4" id="KW-0963">Cytoplasm</keyword>
<accession>A0AAQ5YCC9</accession>
<dbReference type="PANTHER" id="PTHR22969:SF7">
    <property type="entry name" value="INHIBITOR OF NUCLEAR FACTOR KAPPA-B KINASE SUBUNIT BETA"/>
    <property type="match status" value="1"/>
</dbReference>
<dbReference type="PANTHER" id="PTHR22969">
    <property type="entry name" value="IKB KINASE"/>
    <property type="match status" value="1"/>
</dbReference>
<proteinExistence type="predicted"/>
<dbReference type="InterPro" id="IPR008271">
    <property type="entry name" value="Ser/Thr_kinase_AS"/>
</dbReference>
<dbReference type="GeneTree" id="ENSGT00950000182937"/>
<keyword evidence="6" id="KW-0597">Phosphoprotein</keyword>
<dbReference type="FunFam" id="1.20.1270.250:FF:000002">
    <property type="entry name" value="Putative inhibitor of nuclear factor kappa-B kinase subunit beta"/>
    <property type="match status" value="1"/>
</dbReference>
<dbReference type="Gene3D" id="3.10.20.90">
    <property type="entry name" value="Phosphatidylinositol 3-kinase Catalytic Subunit, Chain A, domain 1"/>
    <property type="match status" value="1"/>
</dbReference>
<protein>
    <recommendedName>
        <fullName evidence="3">IkappaB kinase</fullName>
        <ecNumber evidence="3">2.7.11.10</ecNumber>
    </recommendedName>
</protein>
<evidence type="ECO:0000313" key="15">
    <source>
        <dbReference type="Proteomes" id="UP001501940"/>
    </source>
</evidence>
<dbReference type="Proteomes" id="UP001501940">
    <property type="component" value="Chromosome 6"/>
</dbReference>
<organism evidence="14 15">
    <name type="scientific">Amphiprion ocellaris</name>
    <name type="common">Clown anemonefish</name>
    <dbReference type="NCBI Taxonomy" id="80972"/>
    <lineage>
        <taxon>Eukaryota</taxon>
        <taxon>Metazoa</taxon>
        <taxon>Chordata</taxon>
        <taxon>Craniata</taxon>
        <taxon>Vertebrata</taxon>
        <taxon>Euteleostomi</taxon>
        <taxon>Actinopterygii</taxon>
        <taxon>Neopterygii</taxon>
        <taxon>Teleostei</taxon>
        <taxon>Neoteleostei</taxon>
        <taxon>Acanthomorphata</taxon>
        <taxon>Ovalentaria</taxon>
        <taxon>Pomacentridae</taxon>
        <taxon>Amphiprion</taxon>
    </lineage>
</organism>
<reference evidence="14" key="3">
    <citation type="submission" date="2025-09" db="UniProtKB">
        <authorList>
            <consortium name="Ensembl"/>
        </authorList>
    </citation>
    <scope>IDENTIFICATION</scope>
</reference>
<dbReference type="InterPro" id="IPR011009">
    <property type="entry name" value="Kinase-like_dom_sf"/>
</dbReference>
<comment type="subcellular location">
    <subcellularLocation>
        <location evidence="2">Cytoplasm</location>
    </subcellularLocation>
    <subcellularLocation>
        <location evidence="1">Nucleus</location>
    </subcellularLocation>
</comment>
<gene>
    <name evidence="14" type="primary">IKBKB</name>
</gene>
<dbReference type="GO" id="GO:0008384">
    <property type="term" value="F:IkappaB kinase activity"/>
    <property type="evidence" value="ECO:0007669"/>
    <property type="project" value="UniProtKB-EC"/>
</dbReference>
<comment type="catalytic activity">
    <reaction evidence="12">
        <text>L-seryl-[I-kappa-B protein] + ATP = O-phospho-L-seryl-[I-kappa-B protein] + ADP + H(+)</text>
        <dbReference type="Rhea" id="RHEA:19073"/>
        <dbReference type="Rhea" id="RHEA-COMP:13698"/>
        <dbReference type="Rhea" id="RHEA-COMP:13699"/>
        <dbReference type="ChEBI" id="CHEBI:15378"/>
        <dbReference type="ChEBI" id="CHEBI:29999"/>
        <dbReference type="ChEBI" id="CHEBI:30616"/>
        <dbReference type="ChEBI" id="CHEBI:83421"/>
        <dbReference type="ChEBI" id="CHEBI:456216"/>
        <dbReference type="EC" id="2.7.11.10"/>
    </reaction>
</comment>
<dbReference type="Pfam" id="PF00069">
    <property type="entry name" value="Pkinase"/>
    <property type="match status" value="1"/>
</dbReference>
<feature type="domain" description="Protein kinase" evidence="13">
    <location>
        <begin position="15"/>
        <end position="282"/>
    </location>
</feature>
<reference evidence="14 15" key="1">
    <citation type="submission" date="2022-01" db="EMBL/GenBank/DDBJ databases">
        <title>A chromosome-scale genome assembly of the false clownfish, Amphiprion ocellaris.</title>
        <authorList>
            <person name="Ryu T."/>
        </authorList>
    </citation>
    <scope>NUCLEOTIDE SEQUENCE [LARGE SCALE GENOMIC DNA]</scope>
</reference>
<dbReference type="SUPFAM" id="SSF56112">
    <property type="entry name" value="Protein kinase-like (PK-like)"/>
    <property type="match status" value="1"/>
</dbReference>